<gene>
    <name evidence="1" type="ORF">ACFOND_09810</name>
</gene>
<dbReference type="EMBL" id="JBHRYN010000011">
    <property type="protein sequence ID" value="MFC3701934.1"/>
    <property type="molecule type" value="Genomic_DNA"/>
</dbReference>
<reference evidence="2" key="1">
    <citation type="journal article" date="2019" name="Int. J. Syst. Evol. Microbiol.">
        <title>The Global Catalogue of Microorganisms (GCM) 10K type strain sequencing project: providing services to taxonomists for standard genome sequencing and annotation.</title>
        <authorList>
            <consortium name="The Broad Institute Genomics Platform"/>
            <consortium name="The Broad Institute Genome Sequencing Center for Infectious Disease"/>
            <person name="Wu L."/>
            <person name="Ma J."/>
        </authorList>
    </citation>
    <scope>NUCLEOTIDE SEQUENCE [LARGE SCALE GENOMIC DNA]</scope>
    <source>
        <strain evidence="2">CECT 8288</strain>
    </source>
</reference>
<name>A0ABV7WUA6_9GAMM</name>
<sequence length="327" mass="37175">MAAMATTTLASDCKWEETLTEIIEHQDQNSPYTTLVELNALMSKCPSTPRLYLEKGTMLYKLQRYNDAVDQWQYALDTYELPENVALKVKLKILDAQKKQKNQLRHLLLARVSFQSQSNEEQQYGILSLQGKSTFSFPAWELFKQPAYIETYTGYGGLMKQPLVQTPDSTSNTLLMFQVGSAINWQNLRLPVSLGLNYISKELSFNLSTSPRFKWKSIEASTGFDYELSEGTLELEPKVRWKGSELSIDVSATHQKLWQTLNVEASVGKKWNVEVAGEYDLIDAEHELSIALANRITSNLKLSVSANAVMSEPSYWETKAGLLWKIY</sequence>
<keyword evidence="2" id="KW-1185">Reference proteome</keyword>
<proteinExistence type="predicted"/>
<organism evidence="1 2">
    <name type="scientific">Reinekea marina</name>
    <dbReference type="NCBI Taxonomy" id="1310421"/>
    <lineage>
        <taxon>Bacteria</taxon>
        <taxon>Pseudomonadati</taxon>
        <taxon>Pseudomonadota</taxon>
        <taxon>Gammaproteobacteria</taxon>
        <taxon>Oceanospirillales</taxon>
        <taxon>Saccharospirillaceae</taxon>
        <taxon>Reinekea</taxon>
    </lineage>
</organism>
<accession>A0ABV7WUA6</accession>
<evidence type="ECO:0000313" key="1">
    <source>
        <dbReference type="EMBL" id="MFC3701934.1"/>
    </source>
</evidence>
<comment type="caution">
    <text evidence="1">The sequence shown here is derived from an EMBL/GenBank/DDBJ whole genome shotgun (WGS) entry which is preliminary data.</text>
</comment>
<evidence type="ECO:0008006" key="3">
    <source>
        <dbReference type="Google" id="ProtNLM"/>
    </source>
</evidence>
<protein>
    <recommendedName>
        <fullName evidence="3">Tetratricopeptide repeat protein</fullName>
    </recommendedName>
</protein>
<evidence type="ECO:0000313" key="2">
    <source>
        <dbReference type="Proteomes" id="UP001595710"/>
    </source>
</evidence>
<dbReference type="Proteomes" id="UP001595710">
    <property type="component" value="Unassembled WGS sequence"/>
</dbReference>
<dbReference type="RefSeq" id="WP_377362912.1">
    <property type="nucleotide sequence ID" value="NZ_JBHRYN010000011.1"/>
</dbReference>